<dbReference type="NCBIfam" id="TIGR00253">
    <property type="entry name" value="RNA_bind_YhbY"/>
    <property type="match status" value="1"/>
</dbReference>
<dbReference type="InterPro" id="IPR001890">
    <property type="entry name" value="RNA-binding_CRM"/>
</dbReference>
<keyword evidence="1 2" id="KW-0694">RNA-binding</keyword>
<accession>A0A3N0B0E0</accession>
<name>A0A3N0B0E0_9ACTN</name>
<dbReference type="SUPFAM" id="SSF75471">
    <property type="entry name" value="YhbY-like"/>
    <property type="match status" value="1"/>
</dbReference>
<evidence type="ECO:0000256" key="1">
    <source>
        <dbReference type="ARBA" id="ARBA00022884"/>
    </source>
</evidence>
<proteinExistence type="predicted"/>
<reference evidence="5" key="1">
    <citation type="submission" date="2018-05" db="EMBL/GenBank/DDBJ databases">
        <title>Genome Sequencing of selected type strains of the family Eggerthellaceae.</title>
        <authorList>
            <person name="Danylec N."/>
            <person name="Stoll D.A."/>
            <person name="Doetsch A."/>
            <person name="Huch M."/>
        </authorList>
    </citation>
    <scope>NUCLEOTIDE SEQUENCE [LARGE SCALE GENOMIC DNA]</scope>
    <source>
        <strain evidence="5">DSM 24851</strain>
    </source>
</reference>
<gene>
    <name evidence="4" type="primary">yhbY</name>
    <name evidence="4" type="ORF">DMP06_05500</name>
</gene>
<dbReference type="GO" id="GO:0003723">
    <property type="term" value="F:RNA binding"/>
    <property type="evidence" value="ECO:0007669"/>
    <property type="project" value="UniProtKB-UniRule"/>
</dbReference>
<dbReference type="Proteomes" id="UP000269591">
    <property type="component" value="Unassembled WGS sequence"/>
</dbReference>
<organism evidence="4 5">
    <name type="scientific">Slackia equolifaciens</name>
    <dbReference type="NCBI Taxonomy" id="498718"/>
    <lineage>
        <taxon>Bacteria</taxon>
        <taxon>Bacillati</taxon>
        <taxon>Actinomycetota</taxon>
        <taxon>Coriobacteriia</taxon>
        <taxon>Eggerthellales</taxon>
        <taxon>Eggerthellaceae</taxon>
        <taxon>Slackia</taxon>
    </lineage>
</organism>
<dbReference type="OrthoDB" id="9797519at2"/>
<keyword evidence="5" id="KW-1185">Reference proteome</keyword>
<dbReference type="SMART" id="SM01103">
    <property type="entry name" value="CRS1_YhbY"/>
    <property type="match status" value="1"/>
</dbReference>
<dbReference type="InterPro" id="IPR051925">
    <property type="entry name" value="RNA-binding_domain"/>
</dbReference>
<dbReference type="PANTHER" id="PTHR40065">
    <property type="entry name" value="RNA-BINDING PROTEIN YHBY"/>
    <property type="match status" value="1"/>
</dbReference>
<dbReference type="Pfam" id="PF01985">
    <property type="entry name" value="CRS1_YhbY"/>
    <property type="match status" value="1"/>
</dbReference>
<dbReference type="PANTHER" id="PTHR40065:SF3">
    <property type="entry name" value="RNA-BINDING PROTEIN YHBY"/>
    <property type="match status" value="1"/>
</dbReference>
<protein>
    <submittedName>
        <fullName evidence="4">Ribosome assembly RNA-binding protein YhbY</fullName>
    </submittedName>
</protein>
<comment type="caution">
    <text evidence="4">The sequence shown here is derived from an EMBL/GenBank/DDBJ whole genome shotgun (WGS) entry which is preliminary data.</text>
</comment>
<dbReference type="InterPro" id="IPR035920">
    <property type="entry name" value="YhbY-like_sf"/>
</dbReference>
<evidence type="ECO:0000256" key="2">
    <source>
        <dbReference type="PROSITE-ProRule" id="PRU00626"/>
    </source>
</evidence>
<evidence type="ECO:0000259" key="3">
    <source>
        <dbReference type="PROSITE" id="PS51295"/>
    </source>
</evidence>
<sequence length="99" mass="11114">MAITGKQVRQLRSLAHHLDPIVFIGKQGITPTIVAQTNSLLEGKELIKCTVQNTSDLDTQEAAFMLADATESEMIQVIGYKFVLYRESQRDDIEHIQLV</sequence>
<dbReference type="Gene3D" id="3.30.110.60">
    <property type="entry name" value="YhbY-like"/>
    <property type="match status" value="1"/>
</dbReference>
<dbReference type="AlphaFoldDB" id="A0A3N0B0E0"/>
<dbReference type="PROSITE" id="PS51295">
    <property type="entry name" value="CRM"/>
    <property type="match status" value="1"/>
</dbReference>
<dbReference type="InterPro" id="IPR017924">
    <property type="entry name" value="RNA-binding_YhbY"/>
</dbReference>
<feature type="domain" description="CRM" evidence="3">
    <location>
        <begin position="1"/>
        <end position="97"/>
    </location>
</feature>
<dbReference type="EMBL" id="QIBX01000007">
    <property type="protein sequence ID" value="RNL40388.1"/>
    <property type="molecule type" value="Genomic_DNA"/>
</dbReference>
<evidence type="ECO:0000313" key="4">
    <source>
        <dbReference type="EMBL" id="RNL40388.1"/>
    </source>
</evidence>
<evidence type="ECO:0000313" key="5">
    <source>
        <dbReference type="Proteomes" id="UP000269591"/>
    </source>
</evidence>
<dbReference type="RefSeq" id="WP_123208744.1">
    <property type="nucleotide sequence ID" value="NZ_JBHTHO010000015.1"/>
</dbReference>